<protein>
    <submittedName>
        <fullName evidence="1">Uncharacterized protein</fullName>
    </submittedName>
</protein>
<name>A0ABQ9K144_9CUCU</name>
<organism evidence="1 2">
    <name type="scientific">Molorchus minor</name>
    <dbReference type="NCBI Taxonomy" id="1323400"/>
    <lineage>
        <taxon>Eukaryota</taxon>
        <taxon>Metazoa</taxon>
        <taxon>Ecdysozoa</taxon>
        <taxon>Arthropoda</taxon>
        <taxon>Hexapoda</taxon>
        <taxon>Insecta</taxon>
        <taxon>Pterygota</taxon>
        <taxon>Neoptera</taxon>
        <taxon>Endopterygota</taxon>
        <taxon>Coleoptera</taxon>
        <taxon>Polyphaga</taxon>
        <taxon>Cucujiformia</taxon>
        <taxon>Chrysomeloidea</taxon>
        <taxon>Cerambycidae</taxon>
        <taxon>Lamiinae</taxon>
        <taxon>Monochamini</taxon>
        <taxon>Molorchus</taxon>
    </lineage>
</organism>
<proteinExistence type="predicted"/>
<keyword evidence="2" id="KW-1185">Reference proteome</keyword>
<dbReference type="Proteomes" id="UP001162164">
    <property type="component" value="Unassembled WGS sequence"/>
</dbReference>
<evidence type="ECO:0000313" key="1">
    <source>
        <dbReference type="EMBL" id="KAJ8984000.1"/>
    </source>
</evidence>
<dbReference type="PANTHER" id="PTHR31328:SF2">
    <property type="entry name" value="BIOGENESIS OF LYSOSOME-RELATED ORGANELLES COMPLEX 1 SUBUNIT 6"/>
    <property type="match status" value="1"/>
</dbReference>
<sequence>MTSLAFNDCDRDVPRKDNSLDINPYNSCVEKLSKGILCLYNKPLINIEKQIQELTTKQNQIIIQMHDENLNLAQVQHSPEKSRNMKLIYEQTSKLKKRALLLQQAGEKQEQQKRELQHLNSLFLGLYRPV</sequence>
<reference evidence="1" key="1">
    <citation type="journal article" date="2023" name="Insect Mol. Biol.">
        <title>Genome sequencing provides insights into the evolution of gene families encoding plant cell wall-degrading enzymes in longhorned beetles.</title>
        <authorList>
            <person name="Shin N.R."/>
            <person name="Okamura Y."/>
            <person name="Kirsch R."/>
            <person name="Pauchet Y."/>
        </authorList>
    </citation>
    <scope>NUCLEOTIDE SEQUENCE</scope>
    <source>
        <strain evidence="1">MMC_N1</strain>
    </source>
</reference>
<gene>
    <name evidence="1" type="ORF">NQ317_006853</name>
</gene>
<dbReference type="PANTHER" id="PTHR31328">
    <property type="entry name" value="BIOGENESIS OF LYSOSOME-RELATED ORGANELLES COMPLEX 1 SUBUNIT 6"/>
    <property type="match status" value="1"/>
</dbReference>
<accession>A0ABQ9K144</accession>
<comment type="caution">
    <text evidence="1">The sequence shown here is derived from an EMBL/GenBank/DDBJ whole genome shotgun (WGS) entry which is preliminary data.</text>
</comment>
<evidence type="ECO:0000313" key="2">
    <source>
        <dbReference type="Proteomes" id="UP001162164"/>
    </source>
</evidence>
<dbReference type="EMBL" id="JAPWTJ010000052">
    <property type="protein sequence ID" value="KAJ8984000.1"/>
    <property type="molecule type" value="Genomic_DNA"/>
</dbReference>